<evidence type="ECO:0000313" key="2">
    <source>
        <dbReference type="Proteomes" id="UP000196531"/>
    </source>
</evidence>
<accession>A0A1Y5F7P9</accession>
<dbReference type="EMBL" id="MAAO01000006">
    <property type="protein sequence ID" value="OUR96956.1"/>
    <property type="molecule type" value="Genomic_DNA"/>
</dbReference>
<reference evidence="2" key="1">
    <citation type="journal article" date="2017" name="Proc. Natl. Acad. Sci. U.S.A.">
        <title>Simulation of Deepwater Horizon oil plume reveals substrate specialization within a complex community of hydrocarbon-degraders.</title>
        <authorList>
            <person name="Hu P."/>
            <person name="Dubinsky E.A."/>
            <person name="Probst A.J."/>
            <person name="Wang J."/>
            <person name="Sieber C.M.K."/>
            <person name="Tom L.M."/>
            <person name="Gardinali P."/>
            <person name="Banfield J.F."/>
            <person name="Atlas R.M."/>
            <person name="Andersen G.L."/>
        </authorList>
    </citation>
    <scope>NUCLEOTIDE SEQUENCE [LARGE SCALE GENOMIC DNA]</scope>
</reference>
<organism evidence="1 2">
    <name type="scientific">Halobacteriovorax marinus</name>
    <dbReference type="NCBI Taxonomy" id="97084"/>
    <lineage>
        <taxon>Bacteria</taxon>
        <taxon>Pseudomonadati</taxon>
        <taxon>Bdellovibrionota</taxon>
        <taxon>Bacteriovoracia</taxon>
        <taxon>Bacteriovoracales</taxon>
        <taxon>Halobacteriovoraceae</taxon>
        <taxon>Halobacteriovorax</taxon>
    </lineage>
</organism>
<evidence type="ECO:0000313" key="1">
    <source>
        <dbReference type="EMBL" id="OUR96956.1"/>
    </source>
</evidence>
<comment type="caution">
    <text evidence="1">The sequence shown here is derived from an EMBL/GenBank/DDBJ whole genome shotgun (WGS) entry which is preliminary data.</text>
</comment>
<proteinExistence type="predicted"/>
<dbReference type="Proteomes" id="UP000196531">
    <property type="component" value="Unassembled WGS sequence"/>
</dbReference>
<evidence type="ECO:0008006" key="3">
    <source>
        <dbReference type="Google" id="ProtNLM"/>
    </source>
</evidence>
<name>A0A1Y5F7P9_9BACT</name>
<protein>
    <recommendedName>
        <fullName evidence="3">Ribosome association toxin RatA</fullName>
    </recommendedName>
</protein>
<dbReference type="AlphaFoldDB" id="A0A1Y5F7P9"/>
<gene>
    <name evidence="1" type="ORF">A9Q84_11510</name>
</gene>
<dbReference type="SUPFAM" id="SSF55961">
    <property type="entry name" value="Bet v1-like"/>
    <property type="match status" value="1"/>
</dbReference>
<sequence>MNIFLTACVILLTINATHSKMSEELLPQLEKGETILQKEKVETSAWPKIHIYQIVDASPLESLAIFLALDHQKNYLPAVIVSRPIKHISATEVLTEYELELPWPLTNTTYTHGSNFKKENDKHYQANWYMVESESTEKVEGYAIFKEYKGKTLMEYHNAVKPKSIFAGIVRDMMIKDTKASLLAIKIEIERAKKKDPTLLKKYIGFIEKSLLGEKVYSPIFKKK</sequence>
<dbReference type="Gene3D" id="3.30.530.20">
    <property type="match status" value="1"/>
</dbReference>
<dbReference type="InterPro" id="IPR023393">
    <property type="entry name" value="START-like_dom_sf"/>
</dbReference>